<keyword evidence="1" id="KW-0472">Membrane</keyword>
<dbReference type="RefSeq" id="WP_221287961.1">
    <property type="nucleotide sequence ID" value="NZ_AP024597.1"/>
</dbReference>
<evidence type="ECO:0000256" key="1">
    <source>
        <dbReference type="SAM" id="Phobius"/>
    </source>
</evidence>
<protein>
    <submittedName>
        <fullName evidence="2">Uncharacterized protein</fullName>
    </submittedName>
</protein>
<proteinExistence type="predicted"/>
<dbReference type="AlphaFoldDB" id="A0A8D5U953"/>
<accession>A0A8D5U953</accession>
<reference evidence="2 3" key="1">
    <citation type="submission" date="2021-04" db="EMBL/GenBank/DDBJ databases">
        <title>Complete genome sequence of Stygiolobus sp. KN-1.</title>
        <authorList>
            <person name="Nakamura K."/>
            <person name="Sakai H."/>
            <person name="Kurosawa N."/>
        </authorList>
    </citation>
    <scope>NUCLEOTIDE SEQUENCE [LARGE SCALE GENOMIC DNA]</scope>
    <source>
        <strain evidence="2 3">KN-1</strain>
    </source>
</reference>
<evidence type="ECO:0000313" key="2">
    <source>
        <dbReference type="EMBL" id="BCU71227.1"/>
    </source>
</evidence>
<dbReference type="EMBL" id="AP024597">
    <property type="protein sequence ID" value="BCU71227.1"/>
    <property type="molecule type" value="Genomic_DNA"/>
</dbReference>
<evidence type="ECO:0000313" key="3">
    <source>
        <dbReference type="Proteomes" id="UP000825123"/>
    </source>
</evidence>
<keyword evidence="3" id="KW-1185">Reference proteome</keyword>
<name>A0A8D5U953_9CREN</name>
<feature type="transmembrane region" description="Helical" evidence="1">
    <location>
        <begin position="16"/>
        <end position="34"/>
    </location>
</feature>
<dbReference type="Proteomes" id="UP000825123">
    <property type="component" value="Chromosome"/>
</dbReference>
<keyword evidence="1" id="KW-0812">Transmembrane</keyword>
<dbReference type="KEGG" id="csty:KN1_25240"/>
<keyword evidence="1" id="KW-1133">Transmembrane helix</keyword>
<gene>
    <name evidence="2" type="ORF">KN1_25240</name>
</gene>
<dbReference type="GeneID" id="66164248"/>
<feature type="transmembrane region" description="Helical" evidence="1">
    <location>
        <begin position="49"/>
        <end position="70"/>
    </location>
</feature>
<sequence>MAINTDEKRLEQLDKTFKIIFLIGLILIFVIAAAETSNYQGFSPTPSQIATVGYIVVVLLIVAGVIYSQFPPSVLGKPIKGE</sequence>
<organism evidence="2 3">
    <name type="scientific">Stygiolobus caldivivus</name>
    <dbReference type="NCBI Taxonomy" id="2824673"/>
    <lineage>
        <taxon>Archaea</taxon>
        <taxon>Thermoproteota</taxon>
        <taxon>Thermoprotei</taxon>
        <taxon>Sulfolobales</taxon>
        <taxon>Sulfolobaceae</taxon>
        <taxon>Stygiolobus</taxon>
    </lineage>
</organism>